<dbReference type="EMBL" id="JBGORX010000009">
    <property type="protein sequence ID" value="MFJ1269831.1"/>
    <property type="molecule type" value="Genomic_DNA"/>
</dbReference>
<evidence type="ECO:0000313" key="3">
    <source>
        <dbReference type="Proteomes" id="UP001615550"/>
    </source>
</evidence>
<proteinExistence type="predicted"/>
<sequence>MRKTKLTCAGLGIMLLLTNCATTDSNGFVIDSGKKTYVVADTTSYTDANPTTAYSSPYKNIYYVNSKDPLMRGTLRKNDPGTVNTIEQNLQSLPSDYSNQW</sequence>
<name>A0ABW8DDC2_9GAMM</name>
<evidence type="ECO:0008006" key="4">
    <source>
        <dbReference type="Google" id="ProtNLM"/>
    </source>
</evidence>
<dbReference type="RefSeq" id="WP_400188645.1">
    <property type="nucleotide sequence ID" value="NZ_JBGORX010000009.1"/>
</dbReference>
<feature type="signal peptide" evidence="1">
    <location>
        <begin position="1"/>
        <end position="21"/>
    </location>
</feature>
<reference evidence="2 3" key="1">
    <citation type="submission" date="2024-08" db="EMBL/GenBank/DDBJ databases">
        <title>Draft Genome Sequence of Legionella lytica strain DSB2004, Isolated From a Fire Sprinkler System.</title>
        <authorList>
            <person name="Everhart A.D."/>
            <person name="Kidane D.T."/>
            <person name="Farone A.L."/>
            <person name="Farone M.B."/>
        </authorList>
    </citation>
    <scope>NUCLEOTIDE SEQUENCE [LARGE SCALE GENOMIC DNA]</scope>
    <source>
        <strain evidence="2 3">DSB2004</strain>
    </source>
</reference>
<evidence type="ECO:0000256" key="1">
    <source>
        <dbReference type="SAM" id="SignalP"/>
    </source>
</evidence>
<dbReference type="Proteomes" id="UP001615550">
    <property type="component" value="Unassembled WGS sequence"/>
</dbReference>
<keyword evidence="1" id="KW-0732">Signal</keyword>
<protein>
    <recommendedName>
        <fullName evidence="4">Lipoprotein</fullName>
    </recommendedName>
</protein>
<feature type="chain" id="PRO_5045184233" description="Lipoprotein" evidence="1">
    <location>
        <begin position="22"/>
        <end position="101"/>
    </location>
</feature>
<evidence type="ECO:0000313" key="2">
    <source>
        <dbReference type="EMBL" id="MFJ1269831.1"/>
    </source>
</evidence>
<comment type="caution">
    <text evidence="2">The sequence shown here is derived from an EMBL/GenBank/DDBJ whole genome shotgun (WGS) entry which is preliminary data.</text>
</comment>
<gene>
    <name evidence="2" type="ORF">ACD661_14810</name>
</gene>
<organism evidence="2 3">
    <name type="scientific">Legionella lytica</name>
    <dbReference type="NCBI Taxonomy" id="96232"/>
    <lineage>
        <taxon>Bacteria</taxon>
        <taxon>Pseudomonadati</taxon>
        <taxon>Pseudomonadota</taxon>
        <taxon>Gammaproteobacteria</taxon>
        <taxon>Legionellales</taxon>
        <taxon>Legionellaceae</taxon>
        <taxon>Legionella</taxon>
    </lineage>
</organism>
<accession>A0ABW8DDC2</accession>
<keyword evidence="3" id="KW-1185">Reference proteome</keyword>